<dbReference type="PANTHER" id="PTHR37984:SF5">
    <property type="entry name" value="PROTEIN NYNRIN-LIKE"/>
    <property type="match status" value="1"/>
</dbReference>
<protein>
    <recommendedName>
        <fullName evidence="2">Reverse transcriptase/retrotransposon-derived protein RNase H-like domain-containing protein</fullName>
    </recommendedName>
</protein>
<gene>
    <name evidence="3" type="ORF">OXX778_LOCUS20192</name>
</gene>
<evidence type="ECO:0000313" key="3">
    <source>
        <dbReference type="EMBL" id="CAF1080989.1"/>
    </source>
</evidence>
<accession>A0A814MP64</accession>
<organism evidence="3 4">
    <name type="scientific">Brachionus calyciflorus</name>
    <dbReference type="NCBI Taxonomy" id="104777"/>
    <lineage>
        <taxon>Eukaryota</taxon>
        <taxon>Metazoa</taxon>
        <taxon>Spiralia</taxon>
        <taxon>Gnathifera</taxon>
        <taxon>Rotifera</taxon>
        <taxon>Eurotatoria</taxon>
        <taxon>Monogononta</taxon>
        <taxon>Pseudotrocha</taxon>
        <taxon>Ploima</taxon>
        <taxon>Brachionidae</taxon>
        <taxon>Brachionus</taxon>
    </lineage>
</organism>
<dbReference type="InterPro" id="IPR043502">
    <property type="entry name" value="DNA/RNA_pol_sf"/>
</dbReference>
<keyword evidence="1" id="KW-0511">Multifunctional enzyme</keyword>
<feature type="domain" description="Reverse transcriptase/retrotransposon-derived protein RNase H-like" evidence="2">
    <location>
        <begin position="25"/>
        <end position="107"/>
    </location>
</feature>
<evidence type="ECO:0000259" key="2">
    <source>
        <dbReference type="Pfam" id="PF17919"/>
    </source>
</evidence>
<proteinExistence type="predicted"/>
<name>A0A814MP64_9BILA</name>
<dbReference type="OrthoDB" id="7615066at2759"/>
<keyword evidence="4" id="KW-1185">Reference proteome</keyword>
<evidence type="ECO:0000256" key="1">
    <source>
        <dbReference type="ARBA" id="ARBA00023268"/>
    </source>
</evidence>
<dbReference type="InterPro" id="IPR050951">
    <property type="entry name" value="Retrovirus_Pol_polyprotein"/>
</dbReference>
<dbReference type="InterPro" id="IPR041577">
    <property type="entry name" value="RT_RNaseH_2"/>
</dbReference>
<dbReference type="PANTHER" id="PTHR37984">
    <property type="entry name" value="PROTEIN CBG26694"/>
    <property type="match status" value="1"/>
</dbReference>
<dbReference type="AlphaFoldDB" id="A0A814MP64"/>
<dbReference type="Proteomes" id="UP000663879">
    <property type="component" value="Unassembled WGS sequence"/>
</dbReference>
<reference evidence="3" key="1">
    <citation type="submission" date="2021-02" db="EMBL/GenBank/DDBJ databases">
        <authorList>
            <person name="Nowell W R."/>
        </authorList>
    </citation>
    <scope>NUCLEOTIDE SEQUENCE</scope>
    <source>
        <strain evidence="3">Ploen Becks lab</strain>
    </source>
</reference>
<dbReference type="GO" id="GO:0003824">
    <property type="term" value="F:catalytic activity"/>
    <property type="evidence" value="ECO:0007669"/>
    <property type="project" value="UniProtKB-KW"/>
</dbReference>
<evidence type="ECO:0000313" key="4">
    <source>
        <dbReference type="Proteomes" id="UP000663879"/>
    </source>
</evidence>
<dbReference type="Pfam" id="PF17919">
    <property type="entry name" value="RT_RNaseH_2"/>
    <property type="match status" value="1"/>
</dbReference>
<dbReference type="EMBL" id="CAJNOC010006577">
    <property type="protein sequence ID" value="CAF1080989.1"/>
    <property type="molecule type" value="Genomic_DNA"/>
</dbReference>
<sequence>MTQLNCDKIKSPTNSQFFFFNSSLKNVQLIKNSLISAPVLAFPDFKLDFYVMSCASSKALGAVIGQFKKEGRFVPIMYASRHLTSADTRYTITERDMSGVVFAAEKSKDSNLK</sequence>
<comment type="caution">
    <text evidence="3">The sequence shown here is derived from an EMBL/GenBank/DDBJ whole genome shotgun (WGS) entry which is preliminary data.</text>
</comment>
<dbReference type="SUPFAM" id="SSF56672">
    <property type="entry name" value="DNA/RNA polymerases"/>
    <property type="match status" value="1"/>
</dbReference>